<dbReference type="SUPFAM" id="SSF56281">
    <property type="entry name" value="Metallo-hydrolase/oxidoreductase"/>
    <property type="match status" value="1"/>
</dbReference>
<feature type="transmembrane region" description="Helical" evidence="6">
    <location>
        <begin position="508"/>
        <end position="524"/>
    </location>
</feature>
<comment type="caution">
    <text evidence="8">The sequence shown here is derived from an EMBL/GenBank/DDBJ whole genome shotgun (WGS) entry which is preliminary data.</text>
</comment>
<keyword evidence="2" id="KW-1003">Cell membrane</keyword>
<dbReference type="InterPro" id="IPR025405">
    <property type="entry name" value="DUF4131"/>
</dbReference>
<dbReference type="InterPro" id="IPR036866">
    <property type="entry name" value="RibonucZ/Hydroxyglut_hydro"/>
</dbReference>
<feature type="transmembrane region" description="Helical" evidence="6">
    <location>
        <begin position="61"/>
        <end position="81"/>
    </location>
</feature>
<dbReference type="PANTHER" id="PTHR30619:SF1">
    <property type="entry name" value="RECOMBINATION PROTEIN 2"/>
    <property type="match status" value="1"/>
</dbReference>
<dbReference type="GO" id="GO:0005886">
    <property type="term" value="C:plasma membrane"/>
    <property type="evidence" value="ECO:0007669"/>
    <property type="project" value="UniProtKB-SubCell"/>
</dbReference>
<evidence type="ECO:0000313" key="9">
    <source>
        <dbReference type="Proteomes" id="UP001165413"/>
    </source>
</evidence>
<dbReference type="AlphaFoldDB" id="A0AA41X3F4"/>
<evidence type="ECO:0000256" key="5">
    <source>
        <dbReference type="ARBA" id="ARBA00023136"/>
    </source>
</evidence>
<feature type="transmembrane region" description="Helical" evidence="6">
    <location>
        <begin position="259"/>
        <end position="287"/>
    </location>
</feature>
<evidence type="ECO:0000256" key="1">
    <source>
        <dbReference type="ARBA" id="ARBA00004651"/>
    </source>
</evidence>
<dbReference type="SMART" id="SM00849">
    <property type="entry name" value="Lactamase_B"/>
    <property type="match status" value="1"/>
</dbReference>
<name>A0AA41X3F4_9ALTE</name>
<comment type="subcellular location">
    <subcellularLocation>
        <location evidence="1">Cell membrane</location>
        <topology evidence="1">Multi-pass membrane protein</topology>
    </subcellularLocation>
</comment>
<evidence type="ECO:0000259" key="7">
    <source>
        <dbReference type="SMART" id="SM00849"/>
    </source>
</evidence>
<feature type="transmembrane region" description="Helical" evidence="6">
    <location>
        <begin position="350"/>
        <end position="365"/>
    </location>
</feature>
<proteinExistence type="predicted"/>
<feature type="transmembrane region" description="Helical" evidence="6">
    <location>
        <begin position="39"/>
        <end position="54"/>
    </location>
</feature>
<sequence length="823" mass="92981">MFKQLISTKQRKRYQLIQGGCGFILVLLSFTIWREFPSTTHLAIICVILGLIYWKLRQTLYLGAILGFVYLFYLASPWLLLQEYVETNRVQQLSVDILSVVIQATGTRRHTTTTLPVVSPIRHEKVAFTAKVNDPSSALYHQTVKLSWYYKQDDHKTPSLQVGDTWSLNVKLKPLHSFRNAGGFDYVRYLLGHKMVATGYVRQGDNHLVRRSVALRADVIAFVEQHYGHYPWVNALLFGQKVTYDENIRKQILIATGTAHLFVISGLHVAIVFGSFLAVWKCCLLTLSRFTSSPNKVRWHNHFCLITSFLGVLGYAYMAGGTVPVFRATSVCALWVIVQILHIRIVSSQFLVLTILIILMVSPWASYQVGFWLSFGSVGCIMLIAWFLPSTPKGFIKKAIYTLKLQCLLSVLLIPMTWWFFGQVSMVSMVANLLMIPIFAVFVVPLHLVTLGVILVDFTLMTVFSSSLMDAFALNLIAGCNAVLNWNFYLLEWLYLPQLVFTEVRPVLVAWLIGGFFVVALMYIRYWRLAGGGVCILGLVSWHGVYQQNITTFTVLDVGQGSAAILHQNNAAVIFDVGDAFSSRFNTWNNVLYPYIKSHQITEIIAVYISHADRDHVGSLAYLREAFPNTPIYRPLPKAAEIHDDKIYDCSTAQPSSTLFTNSQRAGVTLDILWPKDENHLSNLSKNNTSCVLSVTVGKHKILLPGDIEFIAENALLMNYPVESSTELKHHVLLAPHHGSRTSSQRNFVTAVNPEHVIISSGYLNRWQFPHPGPLANYRHVNALISNTAQVGSVSLSWDGADNFLGTQYFIRDVQPRWYRPYE</sequence>
<reference evidence="8" key="1">
    <citation type="submission" date="2022-07" db="EMBL/GenBank/DDBJ databases">
        <title>Characterization of the Novel Bacterium Alteromonas immobilis LMIT006 and Alteromonas gregis LMIT007.</title>
        <authorList>
            <person name="Lin X."/>
        </authorList>
    </citation>
    <scope>NUCLEOTIDE SEQUENCE</scope>
    <source>
        <strain evidence="8">LMIT007</strain>
    </source>
</reference>
<keyword evidence="3 6" id="KW-0812">Transmembrane</keyword>
<gene>
    <name evidence="8" type="ORF">NLF92_07495</name>
</gene>
<feature type="transmembrane region" description="Helical" evidence="6">
    <location>
        <begin position="433"/>
        <end position="456"/>
    </location>
</feature>
<dbReference type="InterPro" id="IPR052159">
    <property type="entry name" value="Competence_DNA_uptake"/>
</dbReference>
<evidence type="ECO:0000256" key="4">
    <source>
        <dbReference type="ARBA" id="ARBA00022989"/>
    </source>
</evidence>
<dbReference type="Pfam" id="PF03772">
    <property type="entry name" value="Competence"/>
    <property type="match status" value="1"/>
</dbReference>
<feature type="transmembrane region" description="Helical" evidence="6">
    <location>
        <begin position="371"/>
        <end position="389"/>
    </location>
</feature>
<accession>A0AA41X3F4</accession>
<organism evidence="8 9">
    <name type="scientific">Opacimonas viscosa</name>
    <dbReference type="NCBI Taxonomy" id="2961944"/>
    <lineage>
        <taxon>Bacteria</taxon>
        <taxon>Pseudomonadati</taxon>
        <taxon>Pseudomonadota</taxon>
        <taxon>Gammaproteobacteria</taxon>
        <taxon>Alteromonadales</taxon>
        <taxon>Alteromonadaceae</taxon>
        <taxon>Opacimonas</taxon>
    </lineage>
</organism>
<dbReference type="NCBIfam" id="TIGR00361">
    <property type="entry name" value="ComEC_Rec2"/>
    <property type="match status" value="1"/>
</dbReference>
<protein>
    <submittedName>
        <fullName evidence="8">DNA internalization-related competence protein ComEC/Rec2</fullName>
    </submittedName>
</protein>
<dbReference type="CDD" id="cd07731">
    <property type="entry name" value="ComA-like_MBL-fold"/>
    <property type="match status" value="1"/>
</dbReference>
<evidence type="ECO:0000256" key="6">
    <source>
        <dbReference type="SAM" id="Phobius"/>
    </source>
</evidence>
<dbReference type="InterPro" id="IPR004477">
    <property type="entry name" value="ComEC_N"/>
</dbReference>
<dbReference type="Pfam" id="PF13567">
    <property type="entry name" value="DUF4131"/>
    <property type="match status" value="1"/>
</dbReference>
<dbReference type="EMBL" id="JANATA010000011">
    <property type="protein sequence ID" value="MCP3428788.1"/>
    <property type="molecule type" value="Genomic_DNA"/>
</dbReference>
<feature type="transmembrane region" description="Helical" evidence="6">
    <location>
        <begin position="16"/>
        <end position="33"/>
    </location>
</feature>
<feature type="domain" description="Metallo-beta-lactamase" evidence="7">
    <location>
        <begin position="560"/>
        <end position="738"/>
    </location>
</feature>
<dbReference type="Gene3D" id="3.60.15.10">
    <property type="entry name" value="Ribonuclease Z/Hydroxyacylglutathione hydrolase-like"/>
    <property type="match status" value="1"/>
</dbReference>
<evidence type="ECO:0000313" key="8">
    <source>
        <dbReference type="EMBL" id="MCP3428788.1"/>
    </source>
</evidence>
<keyword evidence="9" id="KW-1185">Reference proteome</keyword>
<dbReference type="RefSeq" id="WP_254100403.1">
    <property type="nucleotide sequence ID" value="NZ_JANATA010000011.1"/>
</dbReference>
<feature type="transmembrane region" description="Helical" evidence="6">
    <location>
        <begin position="299"/>
        <end position="318"/>
    </location>
</feature>
<dbReference type="InterPro" id="IPR004797">
    <property type="entry name" value="Competence_ComEC/Rec2"/>
</dbReference>
<dbReference type="Proteomes" id="UP001165413">
    <property type="component" value="Unassembled WGS sequence"/>
</dbReference>
<dbReference type="Pfam" id="PF00753">
    <property type="entry name" value="Lactamase_B"/>
    <property type="match status" value="1"/>
</dbReference>
<dbReference type="GO" id="GO:0030420">
    <property type="term" value="P:establishment of competence for transformation"/>
    <property type="evidence" value="ECO:0007669"/>
    <property type="project" value="InterPro"/>
</dbReference>
<evidence type="ECO:0000256" key="3">
    <source>
        <dbReference type="ARBA" id="ARBA00022692"/>
    </source>
</evidence>
<keyword evidence="4 6" id="KW-1133">Transmembrane helix</keyword>
<evidence type="ECO:0000256" key="2">
    <source>
        <dbReference type="ARBA" id="ARBA00022475"/>
    </source>
</evidence>
<dbReference type="InterPro" id="IPR001279">
    <property type="entry name" value="Metallo-B-lactamas"/>
</dbReference>
<dbReference type="NCBIfam" id="TIGR00360">
    <property type="entry name" value="ComEC_N-term"/>
    <property type="match status" value="1"/>
</dbReference>
<dbReference type="PANTHER" id="PTHR30619">
    <property type="entry name" value="DNA INTERNALIZATION/COMPETENCE PROTEIN COMEC/REC2"/>
    <property type="match status" value="1"/>
</dbReference>
<feature type="transmembrane region" description="Helical" evidence="6">
    <location>
        <begin position="468"/>
        <end position="488"/>
    </location>
</feature>
<keyword evidence="5 6" id="KW-0472">Membrane</keyword>
<feature type="transmembrane region" description="Helical" evidence="6">
    <location>
        <begin position="401"/>
        <end position="421"/>
    </location>
</feature>
<dbReference type="InterPro" id="IPR035681">
    <property type="entry name" value="ComA-like_MBL"/>
</dbReference>